<protein>
    <recommendedName>
        <fullName evidence="8">Ferritin</fullName>
    </recommendedName>
</protein>
<reference evidence="6 7" key="1">
    <citation type="submission" date="2017-02" db="EMBL/GenBank/DDBJ databases">
        <authorList>
            <person name="Peterson S.W."/>
        </authorList>
    </citation>
    <scope>NUCLEOTIDE SEQUENCE [LARGE SCALE GENOMIC DNA]</scope>
    <source>
        <strain evidence="6 7">ATCC 700028</strain>
    </source>
</reference>
<evidence type="ECO:0000256" key="4">
    <source>
        <dbReference type="ARBA" id="ARBA00033738"/>
    </source>
</evidence>
<dbReference type="GO" id="GO:0046872">
    <property type="term" value="F:metal ion binding"/>
    <property type="evidence" value="ECO:0007669"/>
    <property type="project" value="UniProtKB-KW"/>
</dbReference>
<dbReference type="InterPro" id="IPR009078">
    <property type="entry name" value="Ferritin-like_SF"/>
</dbReference>
<dbReference type="InterPro" id="IPR054581">
    <property type="entry name" value="EncFtn-like"/>
</dbReference>
<evidence type="ECO:0000256" key="5">
    <source>
        <dbReference type="ARBA" id="ARBA00033787"/>
    </source>
</evidence>
<dbReference type="RefSeq" id="WP_078693734.1">
    <property type="nucleotide sequence ID" value="NZ_FUWX01000008.1"/>
</dbReference>
<keyword evidence="7" id="KW-1185">Reference proteome</keyword>
<sequence>MPITQAESTKSLSREVKDRSRAYESLIEEIEAIEWYDQRADVCTNDELKKVLVHNMNEEIEHATMLFEWLRRNVDVLDENMKKYLFTKKSIVEIEEEDGECSCEGQGSLGLGDLK</sequence>
<comment type="subcellular location">
    <subcellularLocation>
        <location evidence="4">Encapsulin nanocompartment</location>
    </subcellularLocation>
</comment>
<dbReference type="GO" id="GO:0006879">
    <property type="term" value="P:intracellular iron ion homeostasis"/>
    <property type="evidence" value="ECO:0007669"/>
    <property type="project" value="UniProtKB-KW"/>
</dbReference>
<dbReference type="GO" id="GO:0140737">
    <property type="term" value="C:encapsulin nanocompartment"/>
    <property type="evidence" value="ECO:0007669"/>
    <property type="project" value="UniProtKB-SubCell"/>
</dbReference>
<organism evidence="6 7">
    <name type="scientific">Cetobacterium ceti</name>
    <dbReference type="NCBI Taxonomy" id="180163"/>
    <lineage>
        <taxon>Bacteria</taxon>
        <taxon>Fusobacteriati</taxon>
        <taxon>Fusobacteriota</taxon>
        <taxon>Fusobacteriia</taxon>
        <taxon>Fusobacteriales</taxon>
        <taxon>Fusobacteriaceae</taxon>
        <taxon>Cetobacterium</taxon>
    </lineage>
</organism>
<dbReference type="OrthoDB" id="9796238at2"/>
<evidence type="ECO:0000256" key="1">
    <source>
        <dbReference type="ARBA" id="ARBA00022434"/>
    </source>
</evidence>
<keyword evidence="1" id="KW-0409">Iron storage</keyword>
<keyword evidence="2" id="KW-0479">Metal-binding</keyword>
<proteinExistence type="predicted"/>
<dbReference type="STRING" id="180163.SAMN02745174_01245"/>
<gene>
    <name evidence="6" type="ORF">SAMN02745174_01245</name>
</gene>
<dbReference type="AlphaFoldDB" id="A0A1T4MJD0"/>
<name>A0A1T4MJD0_9FUSO</name>
<accession>A0A1T4MJD0</accession>
<keyword evidence="5" id="KW-1284">Encapsulin nanocompartment</keyword>
<dbReference type="CDD" id="cd00657">
    <property type="entry name" value="Ferritin_like"/>
    <property type="match status" value="1"/>
</dbReference>
<evidence type="ECO:0000256" key="3">
    <source>
        <dbReference type="ARBA" id="ARBA00023004"/>
    </source>
</evidence>
<evidence type="ECO:0000313" key="6">
    <source>
        <dbReference type="EMBL" id="SJZ66858.1"/>
    </source>
</evidence>
<dbReference type="EMBL" id="FUWX01000008">
    <property type="protein sequence ID" value="SJZ66858.1"/>
    <property type="molecule type" value="Genomic_DNA"/>
</dbReference>
<keyword evidence="3" id="KW-0408">Iron</keyword>
<dbReference type="Gene3D" id="6.10.140.1960">
    <property type="match status" value="1"/>
</dbReference>
<evidence type="ECO:0000313" key="7">
    <source>
        <dbReference type="Proteomes" id="UP000191153"/>
    </source>
</evidence>
<dbReference type="Proteomes" id="UP000191153">
    <property type="component" value="Unassembled WGS sequence"/>
</dbReference>
<evidence type="ECO:0008006" key="8">
    <source>
        <dbReference type="Google" id="ProtNLM"/>
    </source>
</evidence>
<dbReference type="SUPFAM" id="SSF47240">
    <property type="entry name" value="Ferritin-like"/>
    <property type="match status" value="1"/>
</dbReference>
<evidence type="ECO:0000256" key="2">
    <source>
        <dbReference type="ARBA" id="ARBA00022723"/>
    </source>
</evidence>
<dbReference type="Pfam" id="PF22277">
    <property type="entry name" value="EncFtn-like"/>
    <property type="match status" value="1"/>
</dbReference>